<name>A0A7S1XWW8_9STRA</name>
<gene>
    <name evidence="3" type="ORF">PPAR1163_LOCUS24491</name>
</gene>
<reference evidence="3" key="1">
    <citation type="submission" date="2021-01" db="EMBL/GenBank/DDBJ databases">
        <authorList>
            <person name="Corre E."/>
            <person name="Pelletier E."/>
            <person name="Niang G."/>
            <person name="Scheremetjew M."/>
            <person name="Finn R."/>
            <person name="Kale V."/>
            <person name="Holt S."/>
            <person name="Cochrane G."/>
            <person name="Meng A."/>
            <person name="Brown T."/>
            <person name="Cohen L."/>
        </authorList>
    </citation>
    <scope>NUCLEOTIDE SEQUENCE</scope>
    <source>
        <strain evidence="3">CCMP2877</strain>
    </source>
</reference>
<dbReference type="EMBL" id="HBGJ01038911">
    <property type="protein sequence ID" value="CAD9266068.1"/>
    <property type="molecule type" value="Transcribed_RNA"/>
</dbReference>
<evidence type="ECO:0000313" key="3">
    <source>
        <dbReference type="EMBL" id="CAD9266068.1"/>
    </source>
</evidence>
<feature type="region of interest" description="Disordered" evidence="1">
    <location>
        <begin position="160"/>
        <end position="204"/>
    </location>
</feature>
<keyword evidence="2" id="KW-0732">Signal</keyword>
<accession>A0A7S1XWW8</accession>
<feature type="region of interest" description="Disordered" evidence="1">
    <location>
        <begin position="211"/>
        <end position="230"/>
    </location>
</feature>
<feature type="signal peptide" evidence="2">
    <location>
        <begin position="1"/>
        <end position="35"/>
    </location>
</feature>
<dbReference type="AlphaFoldDB" id="A0A7S1XWW8"/>
<evidence type="ECO:0000256" key="1">
    <source>
        <dbReference type="SAM" id="MobiDB-lite"/>
    </source>
</evidence>
<protein>
    <submittedName>
        <fullName evidence="3">Uncharacterized protein</fullName>
    </submittedName>
</protein>
<organism evidence="3">
    <name type="scientific">Phaeomonas parva</name>
    <dbReference type="NCBI Taxonomy" id="124430"/>
    <lineage>
        <taxon>Eukaryota</taxon>
        <taxon>Sar</taxon>
        <taxon>Stramenopiles</taxon>
        <taxon>Ochrophyta</taxon>
        <taxon>Pinguiophyceae</taxon>
        <taxon>Pinguiochrysidales</taxon>
        <taxon>Pinguiochrysidaceae</taxon>
        <taxon>Phaeomonas</taxon>
    </lineage>
</organism>
<proteinExistence type="predicted"/>
<feature type="chain" id="PRO_5031000866" evidence="2">
    <location>
        <begin position="36"/>
        <end position="327"/>
    </location>
</feature>
<evidence type="ECO:0000256" key="2">
    <source>
        <dbReference type="SAM" id="SignalP"/>
    </source>
</evidence>
<sequence length="327" mass="35160">MMRGAAWAPMLRPLQALALVLVLAQVLVPPPQALAFRARPAPRTGSRLRVTAVGDVGFRVDPSALVGPITVGATLSWVQLKANRFNVVASRRAELAEDYRRLKVRSMSDADAAPDVAAALRKIRELSAELEDLRTVRAGPLFFRFNFPLEPLDIGAIDGVYPPGNEPGMPKEWQRPEPAPPQEGVASSAAPTGASGASGASASDAWQNSLTDWVGPEGQAPASSSSSTPAWLKSPWVRNTVLGAVAASQLMLLALLSTDPVGAPVPGSPLEVVLNDLGKRVDRLEDSARDRRAVESGARRPQRQALEEEYREMIAREKAIREQYNTK</sequence>
<feature type="compositionally biased region" description="Low complexity" evidence="1">
    <location>
        <begin position="186"/>
        <end position="204"/>
    </location>
</feature>